<feature type="transmembrane region" description="Helical" evidence="1">
    <location>
        <begin position="477"/>
        <end position="496"/>
    </location>
</feature>
<feature type="transmembrane region" description="Helical" evidence="1">
    <location>
        <begin position="115"/>
        <end position="139"/>
    </location>
</feature>
<keyword evidence="1" id="KW-0812">Transmembrane</keyword>
<evidence type="ECO:0000256" key="1">
    <source>
        <dbReference type="SAM" id="Phobius"/>
    </source>
</evidence>
<feature type="transmembrane region" description="Helical" evidence="1">
    <location>
        <begin position="317"/>
        <end position="338"/>
    </location>
</feature>
<dbReference type="Proteomes" id="UP001589608">
    <property type="component" value="Unassembled WGS sequence"/>
</dbReference>
<comment type="caution">
    <text evidence="2">The sequence shown here is derived from an EMBL/GenBank/DDBJ whole genome shotgun (WGS) entry which is preliminary data.</text>
</comment>
<organism evidence="2 3">
    <name type="scientific">Dactylosporangium vinaceum</name>
    <dbReference type="NCBI Taxonomy" id="53362"/>
    <lineage>
        <taxon>Bacteria</taxon>
        <taxon>Bacillati</taxon>
        <taxon>Actinomycetota</taxon>
        <taxon>Actinomycetes</taxon>
        <taxon>Micromonosporales</taxon>
        <taxon>Micromonosporaceae</taxon>
        <taxon>Dactylosporangium</taxon>
    </lineage>
</organism>
<accession>A0ABV5M4S6</accession>
<protein>
    <submittedName>
        <fullName evidence="2">ABC transporter permease</fullName>
    </submittedName>
</protein>
<gene>
    <name evidence="2" type="ORF">ACFFTR_12285</name>
</gene>
<dbReference type="EMBL" id="JBHMCA010000023">
    <property type="protein sequence ID" value="MFB9443860.1"/>
    <property type="molecule type" value="Genomic_DNA"/>
</dbReference>
<keyword evidence="1" id="KW-1133">Transmembrane helix</keyword>
<name>A0ABV5M4S6_9ACTN</name>
<feature type="transmembrane region" description="Helical" evidence="1">
    <location>
        <begin position="63"/>
        <end position="84"/>
    </location>
</feature>
<sequence length="501" mass="52625">MIAQATSVLPAALADFRERVRRPAYLLMLISAVGLGLLAVPAVDSHWSVLVMGGYRGRYTSGYVGMVTALTSALWLTLVGFYLVRDAVARDERTGVGQLIAASPLRTPAYLLAKLLSNVGVLASMTAVLAVTAVGLQLLRGESRTVDPVALTLPFVLIAFPMLVVTSAVAVLFETTPLLRGGLGNVLWIFIWMVSAIVGQSSKAPLGGLGLRRVTLPAGASRDVGLGLMYVEEPLKVFDWPGLSVDAPFVAARLTLIALAAVLAVLPSLWFTRFASPAHPDRATRAPGSTRLGAVRPTMTPRRGTRALRLLAGETRILIAGTPLWWWLGAAALTLAGLAVPRGAVLAIAWIWPILIWSRLGTQPATSGAAAILDAYPSPRRRVLAEWAAGVLLAAATGAGAAIRMGFGGDGPGLLAWAAGALFIPGLALALGTLTGAPRVFQAVYTLLWYLMINDADPLNFMGVLREGDRPTGPGPLTWVALALVGVLAALGRTAARQARR</sequence>
<feature type="transmembrane region" description="Helical" evidence="1">
    <location>
        <begin position="344"/>
        <end position="362"/>
    </location>
</feature>
<dbReference type="RefSeq" id="WP_223099237.1">
    <property type="nucleotide sequence ID" value="NZ_CP061913.1"/>
</dbReference>
<keyword evidence="1" id="KW-0472">Membrane</keyword>
<reference evidence="2 3" key="1">
    <citation type="submission" date="2024-09" db="EMBL/GenBank/DDBJ databases">
        <authorList>
            <person name="Sun Q."/>
            <person name="Mori K."/>
        </authorList>
    </citation>
    <scope>NUCLEOTIDE SEQUENCE [LARGE SCALE GENOMIC DNA]</scope>
    <source>
        <strain evidence="2 3">JCM 3307</strain>
    </source>
</reference>
<evidence type="ECO:0000313" key="2">
    <source>
        <dbReference type="EMBL" id="MFB9443860.1"/>
    </source>
</evidence>
<feature type="transmembrane region" description="Helical" evidence="1">
    <location>
        <begin position="24"/>
        <end position="43"/>
    </location>
</feature>
<feature type="transmembrane region" description="Helical" evidence="1">
    <location>
        <begin position="185"/>
        <end position="202"/>
    </location>
</feature>
<evidence type="ECO:0000313" key="3">
    <source>
        <dbReference type="Proteomes" id="UP001589608"/>
    </source>
</evidence>
<feature type="transmembrane region" description="Helical" evidence="1">
    <location>
        <begin position="151"/>
        <end position="173"/>
    </location>
</feature>
<feature type="transmembrane region" description="Helical" evidence="1">
    <location>
        <begin position="250"/>
        <end position="272"/>
    </location>
</feature>
<feature type="transmembrane region" description="Helical" evidence="1">
    <location>
        <begin position="447"/>
        <end position="465"/>
    </location>
</feature>
<keyword evidence="3" id="KW-1185">Reference proteome</keyword>
<proteinExistence type="predicted"/>
<feature type="transmembrane region" description="Helical" evidence="1">
    <location>
        <begin position="415"/>
        <end position="435"/>
    </location>
</feature>
<feature type="transmembrane region" description="Helical" evidence="1">
    <location>
        <begin position="383"/>
        <end position="403"/>
    </location>
</feature>